<evidence type="ECO:0000256" key="2">
    <source>
        <dbReference type="ARBA" id="ARBA00022475"/>
    </source>
</evidence>
<accession>A0ABS3YMK1</accession>
<evidence type="ECO:0000256" key="3">
    <source>
        <dbReference type="ARBA" id="ARBA00022692"/>
    </source>
</evidence>
<comment type="subcellular location">
    <subcellularLocation>
        <location evidence="1">Cell membrane</location>
        <topology evidence="1">Multi-pass membrane protein</topology>
    </subcellularLocation>
</comment>
<feature type="transmembrane region" description="Helical" evidence="6">
    <location>
        <begin position="188"/>
        <end position="207"/>
    </location>
</feature>
<feature type="transmembrane region" description="Helical" evidence="6">
    <location>
        <begin position="310"/>
        <end position="332"/>
    </location>
</feature>
<comment type="caution">
    <text evidence="7">The sequence shown here is derived from an EMBL/GenBank/DDBJ whole genome shotgun (WGS) entry which is preliminary data.</text>
</comment>
<dbReference type="PANTHER" id="PTHR30250">
    <property type="entry name" value="PST FAMILY PREDICTED COLANIC ACID TRANSPORTER"/>
    <property type="match status" value="1"/>
</dbReference>
<keyword evidence="2" id="KW-1003">Cell membrane</keyword>
<proteinExistence type="predicted"/>
<evidence type="ECO:0000256" key="4">
    <source>
        <dbReference type="ARBA" id="ARBA00022989"/>
    </source>
</evidence>
<dbReference type="PANTHER" id="PTHR30250:SF11">
    <property type="entry name" value="O-ANTIGEN TRANSPORTER-RELATED"/>
    <property type="match status" value="1"/>
</dbReference>
<keyword evidence="4 6" id="KW-1133">Transmembrane helix</keyword>
<evidence type="ECO:0000313" key="8">
    <source>
        <dbReference type="Proteomes" id="UP000677244"/>
    </source>
</evidence>
<sequence>MSGIKKLAGQTLWYGVSTIFSRFLNYLLTPYLTYKLSGAGFGEMSLVYAAVPFLSTLFLFGIDTAYFRFVQKDEYASDIYNTLSISVFSSTIFLSVLLLIFHGDFAHLISIQDHPEYITISVFIIACDTLSALPFAKLRQENRPVKFAMVRVTTILIYIAIVYFFLSVCPRLLEKNANSPLLLIYNKNFGVGYILLGNAVSAFYQLVALRKELFSFQLKFNYSMWKQIMIYAWPIAIASFAGMINETFDRIMLGWWAPTHSVEAARTEVGIYSACYKLSILITLFIQAFRMGAEPFFFKQSVQEDAPKTYARVMKFFVITISVMFLMVALYLDIWKQFIRNKEMWTGLAVVPILLLANMFLGIYYNLSIWYKLSQKTSAGAMITFVGAAITLIINAIFIPRYSYMACAWATFFCYGSMMAISYIWGQKVYPIPYAAKKLCAYMIIVAIIYLVHHAVIGWWPKEWISLSLATVFTLGYIVFILRVERKEFSKLPYVGKLIYKFI</sequence>
<feature type="transmembrane region" description="Helical" evidence="6">
    <location>
        <begin position="439"/>
        <end position="458"/>
    </location>
</feature>
<evidence type="ECO:0000313" key="7">
    <source>
        <dbReference type="EMBL" id="MBO9199101.1"/>
    </source>
</evidence>
<feature type="transmembrane region" description="Helical" evidence="6">
    <location>
        <begin position="464"/>
        <end position="482"/>
    </location>
</feature>
<dbReference type="Proteomes" id="UP000677244">
    <property type="component" value="Unassembled WGS sequence"/>
</dbReference>
<feature type="transmembrane region" description="Helical" evidence="6">
    <location>
        <begin position="148"/>
        <end position="168"/>
    </location>
</feature>
<keyword evidence="8" id="KW-1185">Reference proteome</keyword>
<feature type="transmembrane region" description="Helical" evidence="6">
    <location>
        <begin position="46"/>
        <end position="67"/>
    </location>
</feature>
<dbReference type="InterPro" id="IPR002797">
    <property type="entry name" value="Polysacc_synth"/>
</dbReference>
<feature type="transmembrane region" description="Helical" evidence="6">
    <location>
        <begin position="117"/>
        <end position="136"/>
    </location>
</feature>
<feature type="transmembrane region" description="Helical" evidence="6">
    <location>
        <begin position="79"/>
        <end position="101"/>
    </location>
</feature>
<feature type="transmembrane region" description="Helical" evidence="6">
    <location>
        <begin position="228"/>
        <end position="245"/>
    </location>
</feature>
<dbReference type="InterPro" id="IPR050833">
    <property type="entry name" value="Poly_Biosynth_Transport"/>
</dbReference>
<feature type="transmembrane region" description="Helical" evidence="6">
    <location>
        <begin position="379"/>
        <end position="402"/>
    </location>
</feature>
<feature type="transmembrane region" description="Helical" evidence="6">
    <location>
        <begin position="12"/>
        <end position="34"/>
    </location>
</feature>
<protein>
    <submittedName>
        <fullName evidence="7">Polysaccharide biosynthesis protein</fullName>
    </submittedName>
</protein>
<keyword evidence="5 6" id="KW-0472">Membrane</keyword>
<gene>
    <name evidence="7" type="ORF">J7I42_02425</name>
</gene>
<name>A0ABS3YMK1_9BACT</name>
<reference evidence="7 8" key="1">
    <citation type="submission" date="2021-03" db="EMBL/GenBank/DDBJ databases">
        <title>Assistant Professor.</title>
        <authorList>
            <person name="Huq M.A."/>
        </authorList>
    </citation>
    <scope>NUCLEOTIDE SEQUENCE [LARGE SCALE GENOMIC DNA]</scope>
    <source>
        <strain evidence="7 8">MAH-29</strain>
    </source>
</reference>
<evidence type="ECO:0000256" key="6">
    <source>
        <dbReference type="SAM" id="Phobius"/>
    </source>
</evidence>
<keyword evidence="3 6" id="KW-0812">Transmembrane</keyword>
<evidence type="ECO:0000256" key="1">
    <source>
        <dbReference type="ARBA" id="ARBA00004651"/>
    </source>
</evidence>
<evidence type="ECO:0000256" key="5">
    <source>
        <dbReference type="ARBA" id="ARBA00023136"/>
    </source>
</evidence>
<feature type="transmembrane region" description="Helical" evidence="6">
    <location>
        <begin position="408"/>
        <end position="427"/>
    </location>
</feature>
<dbReference type="Pfam" id="PF01943">
    <property type="entry name" value="Polysacc_synt"/>
    <property type="match status" value="1"/>
</dbReference>
<feature type="transmembrane region" description="Helical" evidence="6">
    <location>
        <begin position="344"/>
        <end position="367"/>
    </location>
</feature>
<dbReference type="RefSeq" id="WP_209137177.1">
    <property type="nucleotide sequence ID" value="NZ_JAGHKO010000001.1"/>
</dbReference>
<dbReference type="EMBL" id="JAGHKO010000001">
    <property type="protein sequence ID" value="MBO9199101.1"/>
    <property type="molecule type" value="Genomic_DNA"/>
</dbReference>
<organism evidence="7 8">
    <name type="scientific">Niastella soli</name>
    <dbReference type="NCBI Taxonomy" id="2821487"/>
    <lineage>
        <taxon>Bacteria</taxon>
        <taxon>Pseudomonadati</taxon>
        <taxon>Bacteroidota</taxon>
        <taxon>Chitinophagia</taxon>
        <taxon>Chitinophagales</taxon>
        <taxon>Chitinophagaceae</taxon>
        <taxon>Niastella</taxon>
    </lineage>
</organism>
<feature type="transmembrane region" description="Helical" evidence="6">
    <location>
        <begin position="269"/>
        <end position="289"/>
    </location>
</feature>